<feature type="region of interest" description="Disordered" evidence="1">
    <location>
        <begin position="208"/>
        <end position="270"/>
    </location>
</feature>
<name>A0A9N9ICR5_9GLOM</name>
<accession>A0A9N9ICR5</accession>
<dbReference type="AlphaFoldDB" id="A0A9N9ICR5"/>
<evidence type="ECO:0000313" key="3">
    <source>
        <dbReference type="Proteomes" id="UP000789342"/>
    </source>
</evidence>
<feature type="compositionally biased region" description="Basic residues" evidence="1">
    <location>
        <begin position="243"/>
        <end position="252"/>
    </location>
</feature>
<feature type="non-terminal residue" evidence="2">
    <location>
        <position position="1"/>
    </location>
</feature>
<feature type="compositionally biased region" description="Polar residues" evidence="1">
    <location>
        <begin position="208"/>
        <end position="231"/>
    </location>
</feature>
<feature type="non-terminal residue" evidence="2">
    <location>
        <position position="366"/>
    </location>
</feature>
<gene>
    <name evidence="2" type="ORF">AMORRO_LOCUS13950</name>
</gene>
<dbReference type="OrthoDB" id="2383550at2759"/>
<feature type="compositionally biased region" description="Polar residues" evidence="1">
    <location>
        <begin position="259"/>
        <end position="270"/>
    </location>
</feature>
<evidence type="ECO:0000256" key="1">
    <source>
        <dbReference type="SAM" id="MobiDB-lite"/>
    </source>
</evidence>
<dbReference type="Proteomes" id="UP000789342">
    <property type="component" value="Unassembled WGS sequence"/>
</dbReference>
<sequence>RNPMITNLTYFNAPPESWSIYGYYKFRKQQRDFRGIFRNENSWLKKSLNVIKENSEKKYSIKQAEHLLAALLTTFLARCGGINLEHLSSCSVDGPFSSVSESKPTTRQSTFLAALLTIFLARRGRLHLLLNQMSDPDVAVFWKDIDHERELDTARNEGRLQLARATTDGVVDAINATNEIHRQNLLSLLPVGYSPTVDLKLGDHATRLNSSSEYTPTAQLDSSSEYIPSNGSEEDELEFTPVGRKKSKKAKLKSNESSFSLQFSGQSPTDNQLQRNDLIIDENSKMVGNYVREKTTRSLEAEDGYDRCYKRQRRKYDPIDIEEPSLDKILKGYQGGNTFSASQQSCIVDSTFKSDTTSIMTDTAIN</sequence>
<evidence type="ECO:0000313" key="2">
    <source>
        <dbReference type="EMBL" id="CAG8730096.1"/>
    </source>
</evidence>
<protein>
    <submittedName>
        <fullName evidence="2">7871_t:CDS:1</fullName>
    </submittedName>
</protein>
<reference evidence="2" key="1">
    <citation type="submission" date="2021-06" db="EMBL/GenBank/DDBJ databases">
        <authorList>
            <person name="Kallberg Y."/>
            <person name="Tangrot J."/>
            <person name="Rosling A."/>
        </authorList>
    </citation>
    <scope>NUCLEOTIDE SEQUENCE</scope>
    <source>
        <strain evidence="2">CL551</strain>
    </source>
</reference>
<proteinExistence type="predicted"/>
<organism evidence="2 3">
    <name type="scientific">Acaulospora morrowiae</name>
    <dbReference type="NCBI Taxonomy" id="94023"/>
    <lineage>
        <taxon>Eukaryota</taxon>
        <taxon>Fungi</taxon>
        <taxon>Fungi incertae sedis</taxon>
        <taxon>Mucoromycota</taxon>
        <taxon>Glomeromycotina</taxon>
        <taxon>Glomeromycetes</taxon>
        <taxon>Diversisporales</taxon>
        <taxon>Acaulosporaceae</taxon>
        <taxon>Acaulospora</taxon>
    </lineage>
</organism>
<dbReference type="EMBL" id="CAJVPV010025893">
    <property type="protein sequence ID" value="CAG8730096.1"/>
    <property type="molecule type" value="Genomic_DNA"/>
</dbReference>
<comment type="caution">
    <text evidence="2">The sequence shown here is derived from an EMBL/GenBank/DDBJ whole genome shotgun (WGS) entry which is preliminary data.</text>
</comment>
<keyword evidence="3" id="KW-1185">Reference proteome</keyword>